<evidence type="ECO:0000313" key="4">
    <source>
        <dbReference type="WBParaSite" id="HPLM_0002176101-mRNA-1"/>
    </source>
</evidence>
<protein>
    <submittedName>
        <fullName evidence="4">Secreted protein</fullName>
    </submittedName>
</protein>
<reference evidence="4" key="1">
    <citation type="submission" date="2017-02" db="UniProtKB">
        <authorList>
            <consortium name="WormBaseParasite"/>
        </authorList>
    </citation>
    <scope>IDENTIFICATION</scope>
</reference>
<dbReference type="Proteomes" id="UP000268014">
    <property type="component" value="Unassembled WGS sequence"/>
</dbReference>
<dbReference type="EMBL" id="UZAF01024015">
    <property type="protein sequence ID" value="VDO92015.1"/>
    <property type="molecule type" value="Genomic_DNA"/>
</dbReference>
<feature type="signal peptide" evidence="1">
    <location>
        <begin position="1"/>
        <end position="20"/>
    </location>
</feature>
<sequence>MRFPLLGLALALVLIEDVSGYSECVGQPCDECHFYFKAGDQCNVLGNYPMLFCDADSGVIRQTMNAFLQCRGSVLILKECAHGTYYEDGKGCIDPTVEPFLQGLSVSGLESQIYLSLSPAGSL</sequence>
<evidence type="ECO:0000313" key="3">
    <source>
        <dbReference type="Proteomes" id="UP000268014"/>
    </source>
</evidence>
<evidence type="ECO:0000256" key="1">
    <source>
        <dbReference type="SAM" id="SignalP"/>
    </source>
</evidence>
<evidence type="ECO:0000313" key="2">
    <source>
        <dbReference type="EMBL" id="VDO92015.1"/>
    </source>
</evidence>
<dbReference type="AlphaFoldDB" id="A0A0N4XBL6"/>
<accession>A0A0N4XBL6</accession>
<gene>
    <name evidence="2" type="ORF">HPLM_LOCUS21750</name>
</gene>
<name>A0A0N4XBL6_HAEPC</name>
<organism evidence="4">
    <name type="scientific">Haemonchus placei</name>
    <name type="common">Barber's pole worm</name>
    <dbReference type="NCBI Taxonomy" id="6290"/>
    <lineage>
        <taxon>Eukaryota</taxon>
        <taxon>Metazoa</taxon>
        <taxon>Ecdysozoa</taxon>
        <taxon>Nematoda</taxon>
        <taxon>Chromadorea</taxon>
        <taxon>Rhabditida</taxon>
        <taxon>Rhabditina</taxon>
        <taxon>Rhabditomorpha</taxon>
        <taxon>Strongyloidea</taxon>
        <taxon>Trichostrongylidae</taxon>
        <taxon>Haemonchus</taxon>
    </lineage>
</organism>
<reference evidence="2 3" key="2">
    <citation type="submission" date="2018-11" db="EMBL/GenBank/DDBJ databases">
        <authorList>
            <consortium name="Pathogen Informatics"/>
        </authorList>
    </citation>
    <scope>NUCLEOTIDE SEQUENCE [LARGE SCALE GENOMIC DNA]</scope>
    <source>
        <strain evidence="2 3">MHpl1</strain>
    </source>
</reference>
<keyword evidence="3" id="KW-1185">Reference proteome</keyword>
<dbReference type="OrthoDB" id="4473401at2759"/>
<feature type="chain" id="PRO_5043124473" evidence="1">
    <location>
        <begin position="21"/>
        <end position="123"/>
    </location>
</feature>
<proteinExistence type="predicted"/>
<dbReference type="WBParaSite" id="HPLM_0002176101-mRNA-1">
    <property type="protein sequence ID" value="HPLM_0002176101-mRNA-1"/>
    <property type="gene ID" value="HPLM_0002176101"/>
</dbReference>
<keyword evidence="1" id="KW-0732">Signal</keyword>